<dbReference type="Proteomes" id="UP000317158">
    <property type="component" value="Unassembled WGS sequence"/>
</dbReference>
<dbReference type="Pfam" id="PF03684">
    <property type="entry name" value="UPF0179"/>
    <property type="match status" value="1"/>
</dbReference>
<dbReference type="InterPro" id="IPR005369">
    <property type="entry name" value="UPF0179"/>
</dbReference>
<evidence type="ECO:0000256" key="1">
    <source>
        <dbReference type="ARBA" id="ARBA00010824"/>
    </source>
</evidence>
<dbReference type="EMBL" id="RXIF01000010">
    <property type="protein sequence ID" value="RZN64036.1"/>
    <property type="molecule type" value="Genomic_DNA"/>
</dbReference>
<sequence length="148" mass="16971">MDNELKVTLIGTKLATVGNEFIFFGNGTEECENCKLRNSCMNLERNKRYKIEKICNDTVHDCYLHDGGVKAIAVKEAQIIVSLDHKKALEGAKIEYNFIECDNLDCEFFDFCHPEGVVNNGRYLIQKQLSNIDCPRGYNLRLAEIFRL</sequence>
<evidence type="ECO:0000313" key="3">
    <source>
        <dbReference type="EMBL" id="RZN64036.1"/>
    </source>
</evidence>
<dbReference type="AlphaFoldDB" id="A0A520KQZ4"/>
<reference evidence="3 4" key="1">
    <citation type="journal article" date="2019" name="Nat. Microbiol.">
        <title>Wide diversity of methane and short-chain alkane metabolisms in uncultured archaea.</title>
        <authorList>
            <person name="Borrel G."/>
            <person name="Adam P.S."/>
            <person name="McKay L.J."/>
            <person name="Chen L.X."/>
            <person name="Sierra-Garcia I.N."/>
            <person name="Sieber C.M."/>
            <person name="Letourneur Q."/>
            <person name="Ghozlane A."/>
            <person name="Andersen G.L."/>
            <person name="Li W.J."/>
            <person name="Hallam S.J."/>
            <person name="Muyzer G."/>
            <person name="de Oliveira V.M."/>
            <person name="Inskeep W.P."/>
            <person name="Banfield J.F."/>
            <person name="Gribaldo S."/>
        </authorList>
    </citation>
    <scope>NUCLEOTIDE SEQUENCE [LARGE SCALE GENOMIC DNA]</scope>
    <source>
        <strain evidence="3">NM1a</strain>
    </source>
</reference>
<dbReference type="PANTHER" id="PTHR40699:SF1">
    <property type="entry name" value="UPF0179 PROTEIN MJ1627"/>
    <property type="match status" value="1"/>
</dbReference>
<comment type="caution">
    <text evidence="3">The sequence shown here is derived from an EMBL/GenBank/DDBJ whole genome shotgun (WGS) entry which is preliminary data.</text>
</comment>
<evidence type="ECO:0000256" key="2">
    <source>
        <dbReference type="HAMAP-Rule" id="MF_00498"/>
    </source>
</evidence>
<gene>
    <name evidence="3" type="ORF">EF806_05295</name>
</gene>
<comment type="similarity">
    <text evidence="1 2">Belongs to the UPF0179 family.</text>
</comment>
<dbReference type="HAMAP" id="MF_00498">
    <property type="entry name" value="UPF0179"/>
    <property type="match status" value="1"/>
</dbReference>
<name>A0A520KQZ4_METT2</name>
<accession>A0A520KQZ4</accession>
<proteinExistence type="inferred from homology"/>
<dbReference type="PANTHER" id="PTHR40699">
    <property type="entry name" value="UPF0179 PROTEIN MJ1627"/>
    <property type="match status" value="1"/>
</dbReference>
<organism evidence="3 4">
    <name type="scientific">Methanoliparum thermophilum</name>
    <dbReference type="NCBI Taxonomy" id="2491083"/>
    <lineage>
        <taxon>Archaea</taxon>
        <taxon>Methanobacteriati</taxon>
        <taxon>Methanobacteriota</taxon>
        <taxon>Candidatus Methanoliparia</taxon>
        <taxon>Candidatus Methanoliparales</taxon>
        <taxon>Candidatus Methanoliparaceae</taxon>
        <taxon>Candidatus Methanoliparum</taxon>
    </lineage>
</organism>
<protein>
    <recommendedName>
        <fullName evidence="2">UPF0179 protein EF806_05295</fullName>
    </recommendedName>
</protein>
<evidence type="ECO:0000313" key="4">
    <source>
        <dbReference type="Proteomes" id="UP000317158"/>
    </source>
</evidence>